<feature type="compositionally biased region" description="Low complexity" evidence="2">
    <location>
        <begin position="286"/>
        <end position="298"/>
    </location>
</feature>
<organism evidence="3 4">
    <name type="scientific">Pleomassaria siparia CBS 279.74</name>
    <dbReference type="NCBI Taxonomy" id="1314801"/>
    <lineage>
        <taxon>Eukaryota</taxon>
        <taxon>Fungi</taxon>
        <taxon>Dikarya</taxon>
        <taxon>Ascomycota</taxon>
        <taxon>Pezizomycotina</taxon>
        <taxon>Dothideomycetes</taxon>
        <taxon>Pleosporomycetidae</taxon>
        <taxon>Pleosporales</taxon>
        <taxon>Pleomassariaceae</taxon>
        <taxon>Pleomassaria</taxon>
    </lineage>
</organism>
<evidence type="ECO:0000256" key="1">
    <source>
        <dbReference type="SAM" id="Coils"/>
    </source>
</evidence>
<reference evidence="3" key="1">
    <citation type="journal article" date="2020" name="Stud. Mycol.">
        <title>101 Dothideomycetes genomes: a test case for predicting lifestyles and emergence of pathogens.</title>
        <authorList>
            <person name="Haridas S."/>
            <person name="Albert R."/>
            <person name="Binder M."/>
            <person name="Bloem J."/>
            <person name="Labutti K."/>
            <person name="Salamov A."/>
            <person name="Andreopoulos B."/>
            <person name="Baker S."/>
            <person name="Barry K."/>
            <person name="Bills G."/>
            <person name="Bluhm B."/>
            <person name="Cannon C."/>
            <person name="Castanera R."/>
            <person name="Culley D."/>
            <person name="Daum C."/>
            <person name="Ezra D."/>
            <person name="Gonzalez J."/>
            <person name="Henrissat B."/>
            <person name="Kuo A."/>
            <person name="Liang C."/>
            <person name="Lipzen A."/>
            <person name="Lutzoni F."/>
            <person name="Magnuson J."/>
            <person name="Mondo S."/>
            <person name="Nolan M."/>
            <person name="Ohm R."/>
            <person name="Pangilinan J."/>
            <person name="Park H.-J."/>
            <person name="Ramirez L."/>
            <person name="Alfaro M."/>
            <person name="Sun H."/>
            <person name="Tritt A."/>
            <person name="Yoshinaga Y."/>
            <person name="Zwiers L.-H."/>
            <person name="Turgeon B."/>
            <person name="Goodwin S."/>
            <person name="Spatafora J."/>
            <person name="Crous P."/>
            <person name="Grigoriev I."/>
        </authorList>
    </citation>
    <scope>NUCLEOTIDE SEQUENCE</scope>
    <source>
        <strain evidence="3">CBS 279.74</strain>
    </source>
</reference>
<keyword evidence="1" id="KW-0175">Coiled coil</keyword>
<feature type="coiled-coil region" evidence="1">
    <location>
        <begin position="75"/>
        <end position="102"/>
    </location>
</feature>
<evidence type="ECO:0000313" key="3">
    <source>
        <dbReference type="EMBL" id="KAF2710168.1"/>
    </source>
</evidence>
<dbReference type="EMBL" id="MU005769">
    <property type="protein sequence ID" value="KAF2710168.1"/>
    <property type="molecule type" value="Genomic_DNA"/>
</dbReference>
<protein>
    <submittedName>
        <fullName evidence="3">Uncharacterized protein</fullName>
    </submittedName>
</protein>
<evidence type="ECO:0000256" key="2">
    <source>
        <dbReference type="SAM" id="MobiDB-lite"/>
    </source>
</evidence>
<feature type="region of interest" description="Disordered" evidence="2">
    <location>
        <begin position="408"/>
        <end position="438"/>
    </location>
</feature>
<evidence type="ECO:0000313" key="4">
    <source>
        <dbReference type="Proteomes" id="UP000799428"/>
    </source>
</evidence>
<dbReference type="Proteomes" id="UP000799428">
    <property type="component" value="Unassembled WGS sequence"/>
</dbReference>
<gene>
    <name evidence="3" type="ORF">K504DRAFT_377943</name>
</gene>
<name>A0A6G1KBI2_9PLEO</name>
<proteinExistence type="predicted"/>
<feature type="region of interest" description="Disordered" evidence="2">
    <location>
        <begin position="281"/>
        <end position="303"/>
    </location>
</feature>
<feature type="compositionally biased region" description="Low complexity" evidence="2">
    <location>
        <begin position="409"/>
        <end position="425"/>
    </location>
</feature>
<keyword evidence="4" id="KW-1185">Reference proteome</keyword>
<accession>A0A6G1KBI2</accession>
<dbReference type="OrthoDB" id="202825at2759"/>
<sequence length="511" mass="57065">MVPLAPVPAVTLAPTFPSRLQIALALAILKTRPNDLTPRNYLLQLRAYLRHGRQHFSEEERHRYLDSLTYWKQQYETSEDKCHELERRNAQLEQELETLRVQPTKRTGEASKSGRTIKKPKRQGEVIENPSTGAKNILAGDADVLKRLGEAGATLAHTIYTSYKLYEQLNPDLEAVCANLGQLARAIASVVSVVARNHDHLSYVHWSAPFDKGQSEVSLAMRACAKAFTLLLVGLGKVPNDSTDRRLSNILVYEVVKMFQTILENIMEAARLTITTRFAPQKKAKTSSSHAKAPASTKESNPPQHLAQLINALVSKLDRNDPTQREMFEGYTFVLLERVGKRLYYCTFGRDRSATIQGDIAIPPNHDHPAAVARREKEMQTARLEVRSLAIILERAVGLAPYYMKDWPSSASSASSRKGAGLAKSLTMKNPPPASRVPLNVQAKDRLSRTLISCMFGLEGHNDLSDILRMPARLGALPTVAKAADDDVDDWFTAEVWRLVGWEMLGRDDQL</sequence>
<dbReference type="AlphaFoldDB" id="A0A6G1KBI2"/>